<reference evidence="1" key="1">
    <citation type="journal article" date="2021" name="Proc. Natl. Acad. Sci. U.S.A.">
        <title>A Catalog of Tens of Thousands of Viruses from Human Metagenomes Reveals Hidden Associations with Chronic Diseases.</title>
        <authorList>
            <person name="Tisza M.J."/>
            <person name="Buck C.B."/>
        </authorList>
    </citation>
    <scope>NUCLEOTIDE SEQUENCE</scope>
    <source>
        <strain evidence="1">Ctu9a31</strain>
    </source>
</reference>
<name>A0A8S5Q8T1_9CAUD</name>
<organism evidence="1">
    <name type="scientific">Siphoviridae sp. ctu9a31</name>
    <dbReference type="NCBI Taxonomy" id="2825712"/>
    <lineage>
        <taxon>Viruses</taxon>
        <taxon>Duplodnaviria</taxon>
        <taxon>Heunggongvirae</taxon>
        <taxon>Uroviricota</taxon>
        <taxon>Caudoviricetes</taxon>
    </lineage>
</organism>
<proteinExistence type="predicted"/>
<protein>
    <submittedName>
        <fullName evidence="1">Dna polymerase B</fullName>
    </submittedName>
</protein>
<evidence type="ECO:0000313" key="1">
    <source>
        <dbReference type="EMBL" id="DAE15798.1"/>
    </source>
</evidence>
<sequence length="306" mass="35332">MATIRVHKTKNYTVMSNTHLRDKNLSLKAKGLLSVMLSLPDNWDYSIAGLVAISKENETAVKSALNELKDNNYVVVTKENPTKSNGGRIKYTYEVYEEPYKQKIEKQDTENLGVECQQVENHGQLNTNELSIDILNTNKQNTERLNTNKDYTSINIDGEVHTSFSEKPMARAVTRNEMLLKEKDMVDRFNNICDNDIDNSAICDCVKDGFKMYMQLYEIYFHKVHPILTDKTLKNVCFVLSTITDTEHGHFDADAIYETDDNGFTVLQRMINDHFIREHRESTNYSITHFANVEYLGKLANRFIEM</sequence>
<accession>A0A8S5Q8T1</accession>
<dbReference type="EMBL" id="BK015613">
    <property type="protein sequence ID" value="DAE15798.1"/>
    <property type="molecule type" value="Genomic_DNA"/>
</dbReference>